<evidence type="ECO:0000256" key="1">
    <source>
        <dbReference type="SAM" id="SignalP"/>
    </source>
</evidence>
<accession>A0ABX6IMJ6</accession>
<gene>
    <name evidence="2" type="ORF">GII31_21875</name>
</gene>
<organism evidence="2 3">
    <name type="scientific">Gordonia pseudamarae</name>
    <dbReference type="NCBI Taxonomy" id="2831662"/>
    <lineage>
        <taxon>Bacteria</taxon>
        <taxon>Bacillati</taxon>
        <taxon>Actinomycetota</taxon>
        <taxon>Actinomycetes</taxon>
        <taxon>Mycobacteriales</taxon>
        <taxon>Gordoniaceae</taxon>
        <taxon>Gordonia</taxon>
    </lineage>
</organism>
<protein>
    <submittedName>
        <fullName evidence="2">Uncharacterized protein</fullName>
    </submittedName>
</protein>
<keyword evidence="1" id="KW-0732">Signal</keyword>
<feature type="signal peptide" evidence="1">
    <location>
        <begin position="1"/>
        <end position="24"/>
    </location>
</feature>
<evidence type="ECO:0000313" key="3">
    <source>
        <dbReference type="Proteomes" id="UP001059836"/>
    </source>
</evidence>
<sequence>MRKTMIAGGIVLGLLVAGTGTAEAAGTYTRGGDVLVTVAVSDGSCATVTWPKDTTRTICDSYQVYQHNIQPGDRFGAKIVSYTGGGVACTVRDVESGGLIGEDSAGPGYTANCMYNAKGRTGGGDDTSSSGSSSWGSS</sequence>
<evidence type="ECO:0000313" key="2">
    <source>
        <dbReference type="EMBL" id="QHN37152.1"/>
    </source>
</evidence>
<dbReference type="EMBL" id="CP045809">
    <property type="protein sequence ID" value="QHN37152.1"/>
    <property type="molecule type" value="Genomic_DNA"/>
</dbReference>
<feature type="chain" id="PRO_5047545467" evidence="1">
    <location>
        <begin position="25"/>
        <end position="138"/>
    </location>
</feature>
<keyword evidence="3" id="KW-1185">Reference proteome</keyword>
<name>A0ABX6IMJ6_9ACTN</name>
<proteinExistence type="predicted"/>
<dbReference type="Proteomes" id="UP001059836">
    <property type="component" value="Chromosome"/>
</dbReference>
<dbReference type="RefSeq" id="WP_260840194.1">
    <property type="nucleotide sequence ID" value="NZ_CP045809.1"/>
</dbReference>
<reference evidence="2" key="1">
    <citation type="journal article" date="2021" name="Nat. Microbiol.">
        <title>Cocultivation of an ultrasmall environmental parasitic bacterium with lytic ability against bacteria associated with wastewater foams.</title>
        <authorList>
            <person name="Batinovic S."/>
            <person name="Rose J.J.A."/>
            <person name="Ratcliffe J."/>
            <person name="Seviour R.J."/>
            <person name="Petrovski S."/>
        </authorList>
    </citation>
    <scope>NUCLEOTIDE SEQUENCE</scope>
    <source>
        <strain evidence="2">CON9</strain>
    </source>
</reference>